<feature type="transmembrane region" description="Helical" evidence="2">
    <location>
        <begin position="7"/>
        <end position="28"/>
    </location>
</feature>
<keyword evidence="2" id="KW-0472">Membrane</keyword>
<dbReference type="Proteomes" id="UP000824007">
    <property type="component" value="Unassembled WGS sequence"/>
</dbReference>
<protein>
    <recommendedName>
        <fullName evidence="5">Bypass of forespore C C-terminal domain-containing protein</fullName>
    </recommendedName>
</protein>
<dbReference type="EMBL" id="DXDD01000001">
    <property type="protein sequence ID" value="HIY59080.1"/>
    <property type="molecule type" value="Genomic_DNA"/>
</dbReference>
<reference evidence="3" key="1">
    <citation type="journal article" date="2021" name="PeerJ">
        <title>Extensive microbial diversity within the chicken gut microbiome revealed by metagenomics and culture.</title>
        <authorList>
            <person name="Gilroy R."/>
            <person name="Ravi A."/>
            <person name="Getino M."/>
            <person name="Pursley I."/>
            <person name="Horton D.L."/>
            <person name="Alikhan N.F."/>
            <person name="Baker D."/>
            <person name="Gharbi K."/>
            <person name="Hall N."/>
            <person name="Watson M."/>
            <person name="Adriaenssens E.M."/>
            <person name="Foster-Nyarko E."/>
            <person name="Jarju S."/>
            <person name="Secka A."/>
            <person name="Antonio M."/>
            <person name="Oren A."/>
            <person name="Chaudhuri R.R."/>
            <person name="La Ragione R."/>
            <person name="Hildebrand F."/>
            <person name="Pallen M.J."/>
        </authorList>
    </citation>
    <scope>NUCLEOTIDE SEQUENCE</scope>
    <source>
        <strain evidence="3">ChiSxjej3B15-24422</strain>
    </source>
</reference>
<reference evidence="3" key="2">
    <citation type="submission" date="2021-04" db="EMBL/GenBank/DDBJ databases">
        <authorList>
            <person name="Gilroy R."/>
        </authorList>
    </citation>
    <scope>NUCLEOTIDE SEQUENCE</scope>
    <source>
        <strain evidence="3">ChiSxjej3B15-24422</strain>
    </source>
</reference>
<proteinExistence type="predicted"/>
<evidence type="ECO:0008006" key="5">
    <source>
        <dbReference type="Google" id="ProtNLM"/>
    </source>
</evidence>
<keyword evidence="2" id="KW-1133">Transmembrane helix</keyword>
<comment type="caution">
    <text evidence="3">The sequence shown here is derived from an EMBL/GenBank/DDBJ whole genome shotgun (WGS) entry which is preliminary data.</text>
</comment>
<evidence type="ECO:0000256" key="1">
    <source>
        <dbReference type="SAM" id="MobiDB-lite"/>
    </source>
</evidence>
<feature type="region of interest" description="Disordered" evidence="1">
    <location>
        <begin position="38"/>
        <end position="71"/>
    </location>
</feature>
<feature type="compositionally biased region" description="Basic and acidic residues" evidence="1">
    <location>
        <begin position="39"/>
        <end position="48"/>
    </location>
</feature>
<organism evidence="3 4">
    <name type="scientific">Candidatus Eisenbergiella pullistercoris</name>
    <dbReference type="NCBI Taxonomy" id="2838555"/>
    <lineage>
        <taxon>Bacteria</taxon>
        <taxon>Bacillati</taxon>
        <taxon>Bacillota</taxon>
        <taxon>Clostridia</taxon>
        <taxon>Lachnospirales</taxon>
        <taxon>Lachnospiraceae</taxon>
        <taxon>Eisenbergiella</taxon>
    </lineage>
</organism>
<keyword evidence="2" id="KW-0812">Transmembrane</keyword>
<name>A0A9D2C5N4_9FIRM</name>
<gene>
    <name evidence="3" type="ORF">H9831_00125</name>
</gene>
<evidence type="ECO:0000313" key="4">
    <source>
        <dbReference type="Proteomes" id="UP000824007"/>
    </source>
</evidence>
<sequence>MRLWKKISIYFIYPACMLAAGLAAGLGVQEFFYPNRFPPAEERTKEPENQAEPETEEQARAEEGQVPAAVGQKQTITADTRYVVERFDLTDSSRTETEEPLPAQYIGMDWEEFLDACEIYEASPSLADQSMGFLSMYVERFSSEEVVVRKNYESSEKPEEFYLAVENNYVVVYEKDKRTRFMSTGIPVRSLPDELVQELLNFKYMGSEAQLYDFLESYSS</sequence>
<dbReference type="AlphaFoldDB" id="A0A9D2C5N4"/>
<evidence type="ECO:0000313" key="3">
    <source>
        <dbReference type="EMBL" id="HIY59080.1"/>
    </source>
</evidence>
<accession>A0A9D2C5N4</accession>
<evidence type="ECO:0000256" key="2">
    <source>
        <dbReference type="SAM" id="Phobius"/>
    </source>
</evidence>